<dbReference type="RefSeq" id="WP_132636458.1">
    <property type="nucleotide sequence ID" value="NZ_SMLD01000113.1"/>
</dbReference>
<organism evidence="3 4">
    <name type="scientific">Nonomuraea mesophila</name>
    <dbReference type="NCBI Taxonomy" id="2530382"/>
    <lineage>
        <taxon>Bacteria</taxon>
        <taxon>Bacillati</taxon>
        <taxon>Actinomycetota</taxon>
        <taxon>Actinomycetes</taxon>
        <taxon>Streptosporangiales</taxon>
        <taxon>Streptosporangiaceae</taxon>
        <taxon>Nonomuraea</taxon>
    </lineage>
</organism>
<keyword evidence="4" id="KW-1185">Reference proteome</keyword>
<feature type="chain" id="PRO_5020189071" evidence="2">
    <location>
        <begin position="28"/>
        <end position="155"/>
    </location>
</feature>
<feature type="region of interest" description="Disordered" evidence="1">
    <location>
        <begin position="115"/>
        <end position="155"/>
    </location>
</feature>
<accession>A0A4R5EY92</accession>
<dbReference type="EMBL" id="SMLD01000113">
    <property type="protein sequence ID" value="TDE39902.1"/>
    <property type="molecule type" value="Genomic_DNA"/>
</dbReference>
<evidence type="ECO:0000313" key="3">
    <source>
        <dbReference type="EMBL" id="TDE39902.1"/>
    </source>
</evidence>
<protein>
    <submittedName>
        <fullName evidence="3">Uncharacterized protein</fullName>
    </submittedName>
</protein>
<evidence type="ECO:0000256" key="1">
    <source>
        <dbReference type="SAM" id="MobiDB-lite"/>
    </source>
</evidence>
<evidence type="ECO:0000256" key="2">
    <source>
        <dbReference type="SAM" id="SignalP"/>
    </source>
</evidence>
<keyword evidence="2" id="KW-0732">Signal</keyword>
<reference evidence="3 4" key="1">
    <citation type="submission" date="2019-03" db="EMBL/GenBank/DDBJ databases">
        <title>Draft genome sequences of novel Actinobacteria.</title>
        <authorList>
            <person name="Sahin N."/>
            <person name="Ay H."/>
            <person name="Saygin H."/>
        </authorList>
    </citation>
    <scope>NUCLEOTIDE SEQUENCE [LARGE SCALE GENOMIC DNA]</scope>
    <source>
        <strain evidence="3 4">6K102</strain>
    </source>
</reference>
<feature type="signal peptide" evidence="2">
    <location>
        <begin position="1"/>
        <end position="27"/>
    </location>
</feature>
<proteinExistence type="predicted"/>
<gene>
    <name evidence="3" type="ORF">E1295_32710</name>
</gene>
<evidence type="ECO:0000313" key="4">
    <source>
        <dbReference type="Proteomes" id="UP000295136"/>
    </source>
</evidence>
<dbReference type="AlphaFoldDB" id="A0A4R5EY92"/>
<comment type="caution">
    <text evidence="3">The sequence shown here is derived from an EMBL/GenBank/DDBJ whole genome shotgun (WGS) entry which is preliminary data.</text>
</comment>
<name>A0A4R5EY92_9ACTN</name>
<sequence>MIDAPRATAAFLSLILTAGLAGCSAEADQGEPGTDAGQAPSEISAETSVSGDFARQNMLITAVCSPGNRTAVLVDDWDPRSWKHMAHAEFPLPATAVVESDKHSPITAVRELCEPDSQPTDVGDATAIRSISTGTSRKWPWSPRTRRPRPLMSDM</sequence>
<dbReference type="PROSITE" id="PS51257">
    <property type="entry name" value="PROKAR_LIPOPROTEIN"/>
    <property type="match status" value="1"/>
</dbReference>
<dbReference type="Proteomes" id="UP000295136">
    <property type="component" value="Unassembled WGS sequence"/>
</dbReference>